<reference evidence="2 3" key="1">
    <citation type="submission" date="2018-05" db="EMBL/GenBank/DDBJ databases">
        <title>Genomic Encyclopedia of Type Strains, Phase IV (KMG-IV): sequencing the most valuable type-strain genomes for metagenomic binning, comparative biology and taxonomic classification.</title>
        <authorList>
            <person name="Goeker M."/>
        </authorList>
    </citation>
    <scope>NUCLEOTIDE SEQUENCE [LARGE SCALE GENOMIC DNA]</scope>
    <source>
        <strain evidence="2 3">DSM 28556</strain>
    </source>
</reference>
<gene>
    <name evidence="2" type="ORF">DFR56_1311</name>
</gene>
<feature type="domain" description="Transposase putative helix-turn-helix" evidence="1">
    <location>
        <begin position="1"/>
        <end position="48"/>
    </location>
</feature>
<dbReference type="RefSeq" id="WP_146214359.1">
    <property type="nucleotide sequence ID" value="NZ_QJJQ01000031.1"/>
</dbReference>
<evidence type="ECO:0000313" key="3">
    <source>
        <dbReference type="Proteomes" id="UP000247978"/>
    </source>
</evidence>
<dbReference type="EMBL" id="QJJQ01000031">
    <property type="protein sequence ID" value="PXW80018.1"/>
    <property type="molecule type" value="Genomic_DNA"/>
</dbReference>
<dbReference type="Pfam" id="PF12323">
    <property type="entry name" value="HTH_OrfB_IS605"/>
    <property type="match status" value="1"/>
</dbReference>
<sequence length="96" mass="11389">MLKLKAYKFRIYPNRNQEELIAKTIGCARFVYNHFLHRWNTTYSETGKGLSYNQCSAMLPKMKRVEETEWLKEVDSIALQSSLKNLADSFSRFFKK</sequence>
<keyword evidence="3" id="KW-1185">Reference proteome</keyword>
<dbReference type="Proteomes" id="UP000247978">
    <property type="component" value="Unassembled WGS sequence"/>
</dbReference>
<feature type="non-terminal residue" evidence="2">
    <location>
        <position position="96"/>
    </location>
</feature>
<evidence type="ECO:0000313" key="2">
    <source>
        <dbReference type="EMBL" id="PXW80018.1"/>
    </source>
</evidence>
<evidence type="ECO:0000259" key="1">
    <source>
        <dbReference type="Pfam" id="PF12323"/>
    </source>
</evidence>
<dbReference type="AlphaFoldDB" id="A0A2V3VGT2"/>
<dbReference type="InterPro" id="IPR021027">
    <property type="entry name" value="Transposase_put_HTH"/>
</dbReference>
<proteinExistence type="predicted"/>
<dbReference type="OrthoDB" id="2630321at2"/>
<accession>A0A2V3VGT2</accession>
<name>A0A2V3VGT2_9BACI</name>
<organism evidence="2 3">
    <name type="scientific">Pseudogracilibacillus auburnensis</name>
    <dbReference type="NCBI Taxonomy" id="1494959"/>
    <lineage>
        <taxon>Bacteria</taxon>
        <taxon>Bacillati</taxon>
        <taxon>Bacillota</taxon>
        <taxon>Bacilli</taxon>
        <taxon>Bacillales</taxon>
        <taxon>Bacillaceae</taxon>
        <taxon>Pseudogracilibacillus</taxon>
    </lineage>
</organism>
<protein>
    <submittedName>
        <fullName evidence="2">Helix-turn-helix protein</fullName>
    </submittedName>
</protein>
<comment type="caution">
    <text evidence="2">The sequence shown here is derived from an EMBL/GenBank/DDBJ whole genome shotgun (WGS) entry which is preliminary data.</text>
</comment>